<sequence>MEENILLPFPSDYDEKLKVSSLDPNTEVAVIHSSPNLDLNYFDAREMIARLPRLLSESETPEGVGEVRISNKSRDKLLHSISNYEIGLQKAYIKAIPYVVPLIKSSLLLEEHRDRKKVEGNNRIATSPSDPAIEKVQRLYGCLSINSTLYRVKTTIQVLRLENMIGKYHGYDITEIELLSPKPRTITMSEDHVALLSSSIEEMLNPKTATPIEGRLQPLNSNSISLAKLLKGVELSYEPNVKLLDAMQACHQFALTGYYTELVKVYDTALNKRLSTALSDPFQTVRKAQAEMVALAKQARQIVVPSSPVQEQAQAILNARGERNDNTLKDAQEEQVERKSQSHKL</sequence>
<feature type="region of interest" description="Disordered" evidence="1">
    <location>
        <begin position="319"/>
        <end position="345"/>
    </location>
</feature>
<keyword evidence="3" id="KW-1185">Reference proteome</keyword>
<dbReference type="RefSeq" id="WP_007366270.1">
    <property type="nucleotide sequence ID" value="NZ_ACLR01000246.1"/>
</dbReference>
<evidence type="ECO:0000313" key="2">
    <source>
        <dbReference type="EMBL" id="EEK15854.1"/>
    </source>
</evidence>
<gene>
    <name evidence="2" type="ORF">PORUE0001_1935</name>
</gene>
<organism evidence="2 3">
    <name type="scientific">Porphyromonas uenonis 60-3</name>
    <dbReference type="NCBI Taxonomy" id="596327"/>
    <lineage>
        <taxon>Bacteria</taxon>
        <taxon>Pseudomonadati</taxon>
        <taxon>Bacteroidota</taxon>
        <taxon>Bacteroidia</taxon>
        <taxon>Bacteroidales</taxon>
        <taxon>Porphyromonadaceae</taxon>
        <taxon>Porphyromonas</taxon>
    </lineage>
</organism>
<dbReference type="AlphaFoldDB" id="C2MEJ8"/>
<dbReference type="OrthoDB" id="9892378at2"/>
<dbReference type="EMBL" id="ACLR01000246">
    <property type="protein sequence ID" value="EEK15854.1"/>
    <property type="molecule type" value="Genomic_DNA"/>
</dbReference>
<accession>C2MEJ8</accession>
<reference evidence="2 3" key="1">
    <citation type="submission" date="2009-04" db="EMBL/GenBank/DDBJ databases">
        <authorList>
            <person name="Sebastian Y."/>
            <person name="Madupu R."/>
            <person name="Durkin A.S."/>
            <person name="Torralba M."/>
            <person name="Methe B."/>
            <person name="Sutton G.G."/>
            <person name="Strausberg R.L."/>
            <person name="Nelson K.E."/>
        </authorList>
    </citation>
    <scope>NUCLEOTIDE SEQUENCE [LARGE SCALE GENOMIC DNA]</scope>
    <source>
        <strain evidence="2 3">60-3</strain>
    </source>
</reference>
<dbReference type="STRING" id="596327.PORUE0001_1935"/>
<evidence type="ECO:0000313" key="3">
    <source>
        <dbReference type="Proteomes" id="UP000003303"/>
    </source>
</evidence>
<name>C2MEJ8_9PORP</name>
<feature type="compositionally biased region" description="Basic and acidic residues" evidence="1">
    <location>
        <begin position="320"/>
        <end position="345"/>
    </location>
</feature>
<protein>
    <submittedName>
        <fullName evidence="2">Uncharacterized protein</fullName>
    </submittedName>
</protein>
<evidence type="ECO:0000256" key="1">
    <source>
        <dbReference type="SAM" id="MobiDB-lite"/>
    </source>
</evidence>
<comment type="caution">
    <text evidence="2">The sequence shown here is derived from an EMBL/GenBank/DDBJ whole genome shotgun (WGS) entry which is preliminary data.</text>
</comment>
<dbReference type="Proteomes" id="UP000003303">
    <property type="component" value="Unassembled WGS sequence"/>
</dbReference>
<proteinExistence type="predicted"/>